<evidence type="ECO:0000256" key="2">
    <source>
        <dbReference type="SAM" id="Phobius"/>
    </source>
</evidence>
<dbReference type="AlphaFoldDB" id="X6LTN8"/>
<feature type="transmembrane region" description="Helical" evidence="2">
    <location>
        <begin position="260"/>
        <end position="284"/>
    </location>
</feature>
<comment type="caution">
    <text evidence="3">The sequence shown here is derived from an EMBL/GenBank/DDBJ whole genome shotgun (WGS) entry which is preliminary data.</text>
</comment>
<feature type="transmembrane region" description="Helical" evidence="2">
    <location>
        <begin position="175"/>
        <end position="203"/>
    </location>
</feature>
<keyword evidence="4" id="KW-1185">Reference proteome</keyword>
<reference evidence="3 4" key="1">
    <citation type="journal article" date="2013" name="Curr. Biol.">
        <title>The Genome of the Foraminiferan Reticulomyxa filosa.</title>
        <authorList>
            <person name="Glockner G."/>
            <person name="Hulsmann N."/>
            <person name="Schleicher M."/>
            <person name="Noegel A.A."/>
            <person name="Eichinger L."/>
            <person name="Gallinger C."/>
            <person name="Pawlowski J."/>
            <person name="Sierra R."/>
            <person name="Euteneuer U."/>
            <person name="Pillet L."/>
            <person name="Moustafa A."/>
            <person name="Platzer M."/>
            <person name="Groth M."/>
            <person name="Szafranski K."/>
            <person name="Schliwa M."/>
        </authorList>
    </citation>
    <scope>NUCLEOTIDE SEQUENCE [LARGE SCALE GENOMIC DNA]</scope>
</reference>
<gene>
    <name evidence="3" type="ORF">RFI_32108</name>
</gene>
<name>X6LTN8_RETFI</name>
<keyword evidence="2" id="KW-0472">Membrane</keyword>
<sequence length="291" mass="32922">QRESIAQEVTEIDNARRSIIFAERSHQKLQSLQLDNNEHVPELVSLQSRSSSLSQDAVLYDSQVPLPAMKEDNEEAIVPAAVSGKRAQQESKGMAANNNNNNNNNTDNGAGSLLSNTREIDRGNAFMLREFFWPTVYFEKEEKLGQDKFTLEHLSKIVYPSRIYGAAYLGELQPLFFFFFLTTFNTSIITLIGLLGILGQAYIFRYWYRRVGNFIQDAKVYKSQIEALQPPSNPIVQEDYSSGQQWAIDTTSNLIKLAEALHQGLLCGGIYGIIFGLCACMLLFRAWKKKM</sequence>
<organism evidence="3 4">
    <name type="scientific">Reticulomyxa filosa</name>
    <dbReference type="NCBI Taxonomy" id="46433"/>
    <lineage>
        <taxon>Eukaryota</taxon>
        <taxon>Sar</taxon>
        <taxon>Rhizaria</taxon>
        <taxon>Retaria</taxon>
        <taxon>Foraminifera</taxon>
        <taxon>Monothalamids</taxon>
        <taxon>Reticulomyxidae</taxon>
        <taxon>Reticulomyxa</taxon>
    </lineage>
</organism>
<evidence type="ECO:0000313" key="3">
    <source>
        <dbReference type="EMBL" id="ETO05288.1"/>
    </source>
</evidence>
<evidence type="ECO:0000313" key="4">
    <source>
        <dbReference type="Proteomes" id="UP000023152"/>
    </source>
</evidence>
<feature type="region of interest" description="Disordered" evidence="1">
    <location>
        <begin position="87"/>
        <end position="114"/>
    </location>
</feature>
<proteinExistence type="predicted"/>
<feature type="non-terminal residue" evidence="3">
    <location>
        <position position="291"/>
    </location>
</feature>
<dbReference type="Proteomes" id="UP000023152">
    <property type="component" value="Unassembled WGS sequence"/>
</dbReference>
<dbReference type="EMBL" id="ASPP01028307">
    <property type="protein sequence ID" value="ETO05288.1"/>
    <property type="molecule type" value="Genomic_DNA"/>
</dbReference>
<protein>
    <submittedName>
        <fullName evidence="3">Uncharacterized protein</fullName>
    </submittedName>
</protein>
<accession>X6LTN8</accession>
<keyword evidence="2" id="KW-0812">Transmembrane</keyword>
<evidence type="ECO:0000256" key="1">
    <source>
        <dbReference type="SAM" id="MobiDB-lite"/>
    </source>
</evidence>
<keyword evidence="2" id="KW-1133">Transmembrane helix</keyword>
<feature type="non-terminal residue" evidence="3">
    <location>
        <position position="1"/>
    </location>
</feature>